<dbReference type="GO" id="GO:0005524">
    <property type="term" value="F:ATP binding"/>
    <property type="evidence" value="ECO:0007669"/>
    <property type="project" value="UniProtKB-KW"/>
</dbReference>
<dbReference type="Gene3D" id="1.10.287.130">
    <property type="match status" value="1"/>
</dbReference>
<keyword evidence="7" id="KW-0902">Two-component regulatory system</keyword>
<dbReference type="GO" id="GO:0004673">
    <property type="term" value="F:protein histidine kinase activity"/>
    <property type="evidence" value="ECO:0007669"/>
    <property type="project" value="UniProtKB-EC"/>
</dbReference>
<keyword evidence="8" id="KW-0812">Transmembrane</keyword>
<keyword evidence="8" id="KW-1133">Transmembrane helix</keyword>
<dbReference type="PRINTS" id="PR00344">
    <property type="entry name" value="BCTRLSENSOR"/>
</dbReference>
<organism evidence="10 11">
    <name type="scientific">Neoroseomonas marina</name>
    <dbReference type="NCBI Taxonomy" id="1232220"/>
    <lineage>
        <taxon>Bacteria</taxon>
        <taxon>Pseudomonadati</taxon>
        <taxon>Pseudomonadota</taxon>
        <taxon>Alphaproteobacteria</taxon>
        <taxon>Acetobacterales</taxon>
        <taxon>Acetobacteraceae</taxon>
        <taxon>Neoroseomonas</taxon>
    </lineage>
</organism>
<evidence type="ECO:0000313" key="10">
    <source>
        <dbReference type="EMBL" id="NMJ42492.1"/>
    </source>
</evidence>
<dbReference type="Gene3D" id="3.30.565.10">
    <property type="entry name" value="Histidine kinase-like ATPase, C-terminal domain"/>
    <property type="match status" value="1"/>
</dbReference>
<evidence type="ECO:0000256" key="2">
    <source>
        <dbReference type="ARBA" id="ARBA00012438"/>
    </source>
</evidence>
<dbReference type="RefSeq" id="WP_170054707.1">
    <property type="nucleotide sequence ID" value="NZ_JABBKX010000004.1"/>
</dbReference>
<evidence type="ECO:0000256" key="5">
    <source>
        <dbReference type="ARBA" id="ARBA00022777"/>
    </source>
</evidence>
<name>A0A848EEI7_9PROT</name>
<dbReference type="PROSITE" id="PS50109">
    <property type="entry name" value="HIS_KIN"/>
    <property type="match status" value="1"/>
</dbReference>
<keyword evidence="6" id="KW-0067">ATP-binding</keyword>
<evidence type="ECO:0000259" key="9">
    <source>
        <dbReference type="PROSITE" id="PS50109"/>
    </source>
</evidence>
<dbReference type="EC" id="2.7.13.3" evidence="2"/>
<accession>A0A848EEI7</accession>
<evidence type="ECO:0000256" key="6">
    <source>
        <dbReference type="ARBA" id="ARBA00022840"/>
    </source>
</evidence>
<keyword evidence="11" id="KW-1185">Reference proteome</keyword>
<gene>
    <name evidence="10" type="ORF">GWK16_14685</name>
</gene>
<dbReference type="InterPro" id="IPR036890">
    <property type="entry name" value="HATPase_C_sf"/>
</dbReference>
<dbReference type="SUPFAM" id="SSF55874">
    <property type="entry name" value="ATPase domain of HSP90 chaperone/DNA topoisomerase II/histidine kinase"/>
    <property type="match status" value="1"/>
</dbReference>
<keyword evidence="4" id="KW-0547">Nucleotide-binding</keyword>
<keyword evidence="5" id="KW-0418">Kinase</keyword>
<feature type="domain" description="Histidine kinase" evidence="9">
    <location>
        <begin position="302"/>
        <end position="526"/>
    </location>
</feature>
<evidence type="ECO:0000256" key="1">
    <source>
        <dbReference type="ARBA" id="ARBA00000085"/>
    </source>
</evidence>
<evidence type="ECO:0000313" key="11">
    <source>
        <dbReference type="Proteomes" id="UP000548582"/>
    </source>
</evidence>
<dbReference type="InterPro" id="IPR005467">
    <property type="entry name" value="His_kinase_dom"/>
</dbReference>
<comment type="caution">
    <text evidence="10">The sequence shown here is derived from an EMBL/GenBank/DDBJ whole genome shotgun (WGS) entry which is preliminary data.</text>
</comment>
<dbReference type="PANTHER" id="PTHR43065:SF46">
    <property type="entry name" value="C4-DICARBOXYLATE TRANSPORT SENSOR PROTEIN DCTB"/>
    <property type="match status" value="1"/>
</dbReference>
<dbReference type="AlphaFoldDB" id="A0A848EEI7"/>
<sequence>MRALIRASRTRWHGRSWPWHLTGMVCALVAAAVVPALVHFNTGDVRLASRTAAVHQAEQAVVRTVASVSMTIDHARAALRTAVARRDGAAHAATPSDAEVVLRRVAPEAAPVNPRLAAERGRSGLRLVLEERVADAPLPGTGPILGTVRLPLQAPGGLPHSAVGLADAGGTRLYPMAGTEPDLRRAARTLAAQAKGVGAGHYVVEADQGAAATAVAWTPVPGTQLVAFAAVPVGPTGPGAWPWLLGALSAVLAALVVALVHGARERRRLSEALAQAQRDHEAAIHALAERQSLETLGRLTAGVAHDMGNVLQAVELYLRSIPGSLDDRAATLRLVERARAAARRGAVGARDLLALARGSEQPAEPTDVRPVLGELAEVMQELLGEAYAVRVDVPAQLPRVLAEPGDLEAMLINLATNSRDAMAEAGRGVLSISAAVIGSPDDSTASTDLPGGEWVRIVIADTGVGMAPEVLERALEPFFTTKPRGRGTGLGLALAREFAERSGGLLRIESVPGSGTRASLFLHPASDAGSAAATDASVAQTDATTLPNRAGPAGNIHASG</sequence>
<protein>
    <recommendedName>
        <fullName evidence="2">histidine kinase</fullName>
        <ecNumber evidence="2">2.7.13.3</ecNumber>
    </recommendedName>
</protein>
<evidence type="ECO:0000256" key="7">
    <source>
        <dbReference type="ARBA" id="ARBA00023012"/>
    </source>
</evidence>
<proteinExistence type="predicted"/>
<evidence type="ECO:0000256" key="3">
    <source>
        <dbReference type="ARBA" id="ARBA00022679"/>
    </source>
</evidence>
<dbReference type="Proteomes" id="UP000548582">
    <property type="component" value="Unassembled WGS sequence"/>
</dbReference>
<keyword evidence="8" id="KW-0472">Membrane</keyword>
<dbReference type="PANTHER" id="PTHR43065">
    <property type="entry name" value="SENSOR HISTIDINE KINASE"/>
    <property type="match status" value="1"/>
</dbReference>
<evidence type="ECO:0000256" key="4">
    <source>
        <dbReference type="ARBA" id="ARBA00022741"/>
    </source>
</evidence>
<comment type="catalytic activity">
    <reaction evidence="1">
        <text>ATP + protein L-histidine = ADP + protein N-phospho-L-histidine.</text>
        <dbReference type="EC" id="2.7.13.3"/>
    </reaction>
</comment>
<feature type="transmembrane region" description="Helical" evidence="8">
    <location>
        <begin position="21"/>
        <end position="40"/>
    </location>
</feature>
<dbReference type="InterPro" id="IPR003594">
    <property type="entry name" value="HATPase_dom"/>
</dbReference>
<evidence type="ECO:0000256" key="8">
    <source>
        <dbReference type="SAM" id="Phobius"/>
    </source>
</evidence>
<dbReference type="Pfam" id="PF02518">
    <property type="entry name" value="HATPase_c"/>
    <property type="match status" value="1"/>
</dbReference>
<dbReference type="SMART" id="SM00387">
    <property type="entry name" value="HATPase_c"/>
    <property type="match status" value="1"/>
</dbReference>
<keyword evidence="3" id="KW-0808">Transferase</keyword>
<dbReference type="GO" id="GO:0000160">
    <property type="term" value="P:phosphorelay signal transduction system"/>
    <property type="evidence" value="ECO:0007669"/>
    <property type="project" value="UniProtKB-KW"/>
</dbReference>
<dbReference type="InterPro" id="IPR004358">
    <property type="entry name" value="Sig_transdc_His_kin-like_C"/>
</dbReference>
<dbReference type="EMBL" id="JABBKX010000004">
    <property type="protein sequence ID" value="NMJ42492.1"/>
    <property type="molecule type" value="Genomic_DNA"/>
</dbReference>
<reference evidence="10 11" key="1">
    <citation type="submission" date="2020-03" db="EMBL/GenBank/DDBJ databases">
        <authorList>
            <person name="Sun Q."/>
        </authorList>
    </citation>
    <scope>NUCLEOTIDE SEQUENCE [LARGE SCALE GENOMIC DNA]</scope>
    <source>
        <strain evidence="10 11">JC162</strain>
    </source>
</reference>